<proteinExistence type="predicted"/>
<dbReference type="AlphaFoldDB" id="A0AAD7MIE9"/>
<dbReference type="Proteomes" id="UP001215598">
    <property type="component" value="Unassembled WGS sequence"/>
</dbReference>
<accession>A0AAD7MIE9</accession>
<dbReference type="EMBL" id="JARKIB010000259">
    <property type="protein sequence ID" value="KAJ7718919.1"/>
    <property type="molecule type" value="Genomic_DNA"/>
</dbReference>
<comment type="caution">
    <text evidence="1">The sequence shown here is derived from an EMBL/GenBank/DDBJ whole genome shotgun (WGS) entry which is preliminary data.</text>
</comment>
<keyword evidence="2" id="KW-1185">Reference proteome</keyword>
<protein>
    <submittedName>
        <fullName evidence="1">Uncharacterized protein</fullName>
    </submittedName>
</protein>
<sequence>MAEARWSRVDGVQIPPPAVRVRLQAKLPVVERVLTCNVLGSQLTNVINARVECKSNAARSKQHRPQRVHVGIGRERERARRLDVHGNESALDVARESVDRAQHRASTYPARAPFSSGRRGYGCGGRGGMEWDKLREAR</sequence>
<name>A0AAD7MIE9_9AGAR</name>
<organism evidence="1 2">
    <name type="scientific">Mycena metata</name>
    <dbReference type="NCBI Taxonomy" id="1033252"/>
    <lineage>
        <taxon>Eukaryota</taxon>
        <taxon>Fungi</taxon>
        <taxon>Dikarya</taxon>
        <taxon>Basidiomycota</taxon>
        <taxon>Agaricomycotina</taxon>
        <taxon>Agaricomycetes</taxon>
        <taxon>Agaricomycetidae</taxon>
        <taxon>Agaricales</taxon>
        <taxon>Marasmiineae</taxon>
        <taxon>Mycenaceae</taxon>
        <taxon>Mycena</taxon>
    </lineage>
</organism>
<evidence type="ECO:0000313" key="2">
    <source>
        <dbReference type="Proteomes" id="UP001215598"/>
    </source>
</evidence>
<gene>
    <name evidence="1" type="ORF">B0H16DRAFT_1475274</name>
</gene>
<reference evidence="1" key="1">
    <citation type="submission" date="2023-03" db="EMBL/GenBank/DDBJ databases">
        <title>Massive genome expansion in bonnet fungi (Mycena s.s.) driven by repeated elements and novel gene families across ecological guilds.</title>
        <authorList>
            <consortium name="Lawrence Berkeley National Laboratory"/>
            <person name="Harder C.B."/>
            <person name="Miyauchi S."/>
            <person name="Viragh M."/>
            <person name="Kuo A."/>
            <person name="Thoen E."/>
            <person name="Andreopoulos B."/>
            <person name="Lu D."/>
            <person name="Skrede I."/>
            <person name="Drula E."/>
            <person name="Henrissat B."/>
            <person name="Morin E."/>
            <person name="Kohler A."/>
            <person name="Barry K."/>
            <person name="LaButti K."/>
            <person name="Morin E."/>
            <person name="Salamov A."/>
            <person name="Lipzen A."/>
            <person name="Mereny Z."/>
            <person name="Hegedus B."/>
            <person name="Baldrian P."/>
            <person name="Stursova M."/>
            <person name="Weitz H."/>
            <person name="Taylor A."/>
            <person name="Grigoriev I.V."/>
            <person name="Nagy L.G."/>
            <person name="Martin F."/>
            <person name="Kauserud H."/>
        </authorList>
    </citation>
    <scope>NUCLEOTIDE SEQUENCE</scope>
    <source>
        <strain evidence="1">CBHHK182m</strain>
    </source>
</reference>
<evidence type="ECO:0000313" key="1">
    <source>
        <dbReference type="EMBL" id="KAJ7718919.1"/>
    </source>
</evidence>